<keyword evidence="2" id="KW-0812">Transmembrane</keyword>
<name>A0AA36JJ62_9DINO</name>
<reference evidence="3" key="1">
    <citation type="submission" date="2023-08" db="EMBL/GenBank/DDBJ databases">
        <authorList>
            <person name="Chen Y."/>
            <person name="Shah S."/>
            <person name="Dougan E. K."/>
            <person name="Thang M."/>
            <person name="Chan C."/>
        </authorList>
    </citation>
    <scope>NUCLEOTIDE SEQUENCE</scope>
</reference>
<dbReference type="Proteomes" id="UP001178507">
    <property type="component" value="Unassembled WGS sequence"/>
</dbReference>
<protein>
    <submittedName>
        <fullName evidence="3">Uncharacterized protein</fullName>
    </submittedName>
</protein>
<feature type="compositionally biased region" description="Basic and acidic residues" evidence="1">
    <location>
        <begin position="911"/>
        <end position="920"/>
    </location>
</feature>
<feature type="transmembrane region" description="Helical" evidence="2">
    <location>
        <begin position="578"/>
        <end position="601"/>
    </location>
</feature>
<feature type="transmembrane region" description="Helical" evidence="2">
    <location>
        <begin position="607"/>
        <end position="628"/>
    </location>
</feature>
<accession>A0AA36JJ62</accession>
<keyword evidence="4" id="KW-1185">Reference proteome</keyword>
<gene>
    <name evidence="3" type="ORF">EVOR1521_LOCUS28047</name>
</gene>
<feature type="transmembrane region" description="Helical" evidence="2">
    <location>
        <begin position="504"/>
        <end position="536"/>
    </location>
</feature>
<feature type="region of interest" description="Disordered" evidence="1">
    <location>
        <begin position="703"/>
        <end position="724"/>
    </location>
</feature>
<evidence type="ECO:0000313" key="3">
    <source>
        <dbReference type="EMBL" id="CAJ1405973.1"/>
    </source>
</evidence>
<feature type="region of interest" description="Disordered" evidence="1">
    <location>
        <begin position="862"/>
        <end position="931"/>
    </location>
</feature>
<sequence length="931" mass="98946">MASNSTTSWTTSTRFSSTFEAETIYNTSTTTGSTTSTTYTTGYTTGSNITTTMTTQTHFTTLTATLSNATFTRTTTSSIAFTTTNTFTDGNTTMATTTIFGNESEPWNGSVYVYGSLSMRVALDLNGTSATELASDQALRGLVQGAISRSAGVRQEQVEVLRIAFLPVRRLTFRRLGTQRMALSADFRVAVPTASPGDTSAAEDLLANLGEGATEAISQQLSDPQQWLDALKDSAQLQSVRVEEARVSNARVIVSPGPGGGILETFTSTMRFSTSASTASTTMTSTMTSTTSSANATGDNATIFDSTIGPVMLDGVKCDQSWLRFLPLVFSCLAALAGGWALRSSVEVLADPGRLLCEMPWLRRRRRWLQAQGSGHAPLLGRKPVLPWIPPLFTWTSSRSGRWARRGSKSLSSRWQVCQHGQLLVLQPITASGKEDGATTMLVTSAWNQWQGEADASLQLRYAAPTRLSLRRLCDVASPYWSDSSPREECIELKMDMTPLIRRLLQGLAVLEAAAAAASCVASGISAVLLGAAVLVGCASSAVPPGCFRLSAAISPWLLCTAALVSAAPLCAEAEPSVAFSASGAAVGMVGSMATTASHVFESDCLGFFLANAVFVLIGVACTILALLDMRFQQQVDHSFVQPAGWWDLLSAPPDDVVSAGRLAALLFMLAQSLHRALLAFSLHPFSQPLRAPSLAKTLLQRPHSSPDLELEDSPLPKPLQMSPPRASAARSAVRQAALTRGAGQRRRVDMAVDTDDAPQCTDMEAVSESSDGLCAGVLQVIMEAADWPASHCLTPHRVRSGAPLIHWKLVPRGGLQPESEGEGEDQPQALRDLAAASGDIAHPHEDTSEEVLGSREVLEGSMQGPQEPLVDPRDPPAGLEDASGSQAQTQAPRIAPVAEPAGGPMMDMALEQHHEEPEQSFRGAELSSGL</sequence>
<evidence type="ECO:0000256" key="2">
    <source>
        <dbReference type="SAM" id="Phobius"/>
    </source>
</evidence>
<keyword evidence="2" id="KW-1133">Transmembrane helix</keyword>
<organism evidence="3 4">
    <name type="scientific">Effrenium voratum</name>
    <dbReference type="NCBI Taxonomy" id="2562239"/>
    <lineage>
        <taxon>Eukaryota</taxon>
        <taxon>Sar</taxon>
        <taxon>Alveolata</taxon>
        <taxon>Dinophyceae</taxon>
        <taxon>Suessiales</taxon>
        <taxon>Symbiodiniaceae</taxon>
        <taxon>Effrenium</taxon>
    </lineage>
</organism>
<dbReference type="AlphaFoldDB" id="A0AA36JJ62"/>
<evidence type="ECO:0000313" key="4">
    <source>
        <dbReference type="Proteomes" id="UP001178507"/>
    </source>
</evidence>
<dbReference type="EMBL" id="CAUJNA010003610">
    <property type="protein sequence ID" value="CAJ1405973.1"/>
    <property type="molecule type" value="Genomic_DNA"/>
</dbReference>
<keyword evidence="2" id="KW-0472">Membrane</keyword>
<comment type="caution">
    <text evidence="3">The sequence shown here is derived from an EMBL/GenBank/DDBJ whole genome shotgun (WGS) entry which is preliminary data.</text>
</comment>
<evidence type="ECO:0000256" key="1">
    <source>
        <dbReference type="SAM" id="MobiDB-lite"/>
    </source>
</evidence>
<proteinExistence type="predicted"/>
<feature type="transmembrane region" description="Helical" evidence="2">
    <location>
        <begin position="548"/>
        <end position="571"/>
    </location>
</feature>